<keyword evidence="2" id="KW-0472">Membrane</keyword>
<evidence type="ECO:0000313" key="4">
    <source>
        <dbReference type="Proteomes" id="UP001202328"/>
    </source>
</evidence>
<comment type="caution">
    <text evidence="3">The sequence shown here is derived from an EMBL/GenBank/DDBJ whole genome shotgun (WGS) entry which is preliminary data.</text>
</comment>
<gene>
    <name evidence="3" type="ORF">MKW98_005246</name>
</gene>
<dbReference type="EMBL" id="JAJJMB010017633">
    <property type="protein sequence ID" value="KAI3836913.1"/>
    <property type="molecule type" value="Genomic_DNA"/>
</dbReference>
<name>A0AAD4X3V0_9MAGN</name>
<dbReference type="AlphaFoldDB" id="A0AAD4X3V0"/>
<sequence length="109" mass="12172">KNGSAELPSNEIAFLVLVLVVIWGISWFFTREKPTGDTGNVICQHDDTDSNPVPERPSSDEIELPTGRVHRDSIQREGRGTAYLHRYKKSKSKQSFKIVVGPSEFCGLV</sequence>
<evidence type="ECO:0000256" key="2">
    <source>
        <dbReference type="SAM" id="Phobius"/>
    </source>
</evidence>
<dbReference type="Proteomes" id="UP001202328">
    <property type="component" value="Unassembled WGS sequence"/>
</dbReference>
<feature type="region of interest" description="Disordered" evidence="1">
    <location>
        <begin position="33"/>
        <end position="71"/>
    </location>
</feature>
<evidence type="ECO:0000256" key="1">
    <source>
        <dbReference type="SAM" id="MobiDB-lite"/>
    </source>
</evidence>
<accession>A0AAD4X3V0</accession>
<organism evidence="3 4">
    <name type="scientific">Papaver atlanticum</name>
    <dbReference type="NCBI Taxonomy" id="357466"/>
    <lineage>
        <taxon>Eukaryota</taxon>
        <taxon>Viridiplantae</taxon>
        <taxon>Streptophyta</taxon>
        <taxon>Embryophyta</taxon>
        <taxon>Tracheophyta</taxon>
        <taxon>Spermatophyta</taxon>
        <taxon>Magnoliopsida</taxon>
        <taxon>Ranunculales</taxon>
        <taxon>Papaveraceae</taxon>
        <taxon>Papaveroideae</taxon>
        <taxon>Papaver</taxon>
    </lineage>
</organism>
<feature type="transmembrane region" description="Helical" evidence="2">
    <location>
        <begin position="12"/>
        <end position="30"/>
    </location>
</feature>
<keyword evidence="4" id="KW-1185">Reference proteome</keyword>
<evidence type="ECO:0000313" key="3">
    <source>
        <dbReference type="EMBL" id="KAI3836913.1"/>
    </source>
</evidence>
<proteinExistence type="predicted"/>
<keyword evidence="2" id="KW-1133">Transmembrane helix</keyword>
<reference evidence="3" key="1">
    <citation type="submission" date="2022-04" db="EMBL/GenBank/DDBJ databases">
        <title>A functionally conserved STORR gene fusion in Papaver species that diverged 16.8 million years ago.</title>
        <authorList>
            <person name="Catania T."/>
        </authorList>
    </citation>
    <scope>NUCLEOTIDE SEQUENCE</scope>
    <source>
        <strain evidence="3">S-188037</strain>
    </source>
</reference>
<keyword evidence="2" id="KW-0812">Transmembrane</keyword>
<protein>
    <submittedName>
        <fullName evidence="3">Uncharacterized protein</fullName>
    </submittedName>
</protein>
<feature type="non-terminal residue" evidence="3">
    <location>
        <position position="1"/>
    </location>
</feature>